<evidence type="ECO:0000313" key="5">
    <source>
        <dbReference type="EMBL" id="QDY99485.1"/>
    </source>
</evidence>
<dbReference type="InterPro" id="IPR013658">
    <property type="entry name" value="SGL"/>
</dbReference>
<evidence type="ECO:0000256" key="1">
    <source>
        <dbReference type="ARBA" id="ARBA00008853"/>
    </source>
</evidence>
<dbReference type="GO" id="GO:0019853">
    <property type="term" value="P:L-ascorbic acid biosynthetic process"/>
    <property type="evidence" value="ECO:0007669"/>
    <property type="project" value="TreeGrafter"/>
</dbReference>
<organism evidence="5 6">
    <name type="scientific">Nitratireductor mangrovi</name>
    <dbReference type="NCBI Taxonomy" id="2599600"/>
    <lineage>
        <taxon>Bacteria</taxon>
        <taxon>Pseudomonadati</taxon>
        <taxon>Pseudomonadota</taxon>
        <taxon>Alphaproteobacteria</taxon>
        <taxon>Hyphomicrobiales</taxon>
        <taxon>Phyllobacteriaceae</taxon>
        <taxon>Nitratireductor</taxon>
    </lineage>
</organism>
<comment type="similarity">
    <text evidence="1">Belongs to the SMP-30/CGR1 family.</text>
</comment>
<feature type="binding site" evidence="3">
    <location>
        <position position="102"/>
    </location>
    <ligand>
        <name>substrate</name>
    </ligand>
</feature>
<feature type="binding site" evidence="3">
    <location>
        <position position="17"/>
    </location>
    <ligand>
        <name>a divalent metal cation</name>
        <dbReference type="ChEBI" id="CHEBI:60240"/>
    </ligand>
</feature>
<dbReference type="Pfam" id="PF08450">
    <property type="entry name" value="SGL"/>
    <property type="match status" value="1"/>
</dbReference>
<reference evidence="5" key="1">
    <citation type="submission" date="2020-04" db="EMBL/GenBank/DDBJ databases">
        <title>Nitratireductor sp. nov. isolated from mangrove soil.</title>
        <authorList>
            <person name="Ye Y."/>
        </authorList>
    </citation>
    <scope>NUCLEOTIDE SEQUENCE</scope>
    <source>
        <strain evidence="5">SY7</strain>
    </source>
</reference>
<feature type="active site" description="Proton donor/acceptor" evidence="2">
    <location>
        <position position="198"/>
    </location>
</feature>
<feature type="binding site" evidence="3">
    <location>
        <position position="120"/>
    </location>
    <ligand>
        <name>substrate</name>
    </ligand>
</feature>
<dbReference type="SUPFAM" id="SSF63829">
    <property type="entry name" value="Calcium-dependent phosphotriesterase"/>
    <property type="match status" value="1"/>
</dbReference>
<sequence length="292" mass="31877">MTDDVSIFCDIACELGEGPAYDPDRNRLYWFDISGKKLLEKAWPDGTTVVHDLPFMASAIAVIDDERQLIAAEDGLHVRDAASGRLERLVAIEADNPLTRANDSRVHPCGAFWIGTMAKDEGGSAGSIYWFFKGELRRLYPDIGIPNSICFSPDGHIAYFTDTPKGLLHRVACDPSTGLPTGEPAVFLDWRGKKGFIDGSVVDADGVLWNARWAGGAVDAWSPDAELIRTLSVPASQSTCPAFVGPDASRMIVTSAWKGLSEEKRRSQPHAGKTFLLDVTVRGRFEPRVKIA</sequence>
<accession>A0A5B8KV75</accession>
<evidence type="ECO:0000313" key="6">
    <source>
        <dbReference type="Proteomes" id="UP000321389"/>
    </source>
</evidence>
<keyword evidence="3" id="KW-0479">Metal-binding</keyword>
<dbReference type="PANTHER" id="PTHR10907:SF47">
    <property type="entry name" value="REGUCALCIN"/>
    <property type="match status" value="1"/>
</dbReference>
<gene>
    <name evidence="5" type="ORF">FQ775_03360</name>
</gene>
<dbReference type="Gene3D" id="2.120.10.30">
    <property type="entry name" value="TolB, C-terminal domain"/>
    <property type="match status" value="1"/>
</dbReference>
<name>A0A5B8KV75_9HYPH</name>
<dbReference type="EMBL" id="CP042301">
    <property type="protein sequence ID" value="QDY99485.1"/>
    <property type="molecule type" value="Genomic_DNA"/>
</dbReference>
<evidence type="ECO:0000256" key="3">
    <source>
        <dbReference type="PIRSR" id="PIRSR605511-2"/>
    </source>
</evidence>
<dbReference type="PRINTS" id="PR01790">
    <property type="entry name" value="SMP30FAMILY"/>
</dbReference>
<feature type="binding site" evidence="3">
    <location>
        <position position="100"/>
    </location>
    <ligand>
        <name>substrate</name>
    </ligand>
</feature>
<evidence type="ECO:0000259" key="4">
    <source>
        <dbReference type="Pfam" id="PF08450"/>
    </source>
</evidence>
<dbReference type="Proteomes" id="UP000321389">
    <property type="component" value="Chromosome"/>
</dbReference>
<feature type="domain" description="SMP-30/Gluconolactonase/LRE-like region" evidence="4">
    <location>
        <begin position="15"/>
        <end position="256"/>
    </location>
</feature>
<dbReference type="OrthoDB" id="2633250at2"/>
<keyword evidence="6" id="KW-1185">Reference proteome</keyword>
<keyword evidence="3" id="KW-0862">Zinc</keyword>
<dbReference type="PANTHER" id="PTHR10907">
    <property type="entry name" value="REGUCALCIN"/>
    <property type="match status" value="1"/>
</dbReference>
<dbReference type="AlphaFoldDB" id="A0A5B8KV75"/>
<dbReference type="GO" id="GO:0005509">
    <property type="term" value="F:calcium ion binding"/>
    <property type="evidence" value="ECO:0007669"/>
    <property type="project" value="TreeGrafter"/>
</dbReference>
<dbReference type="RefSeq" id="WP_146298141.1">
    <property type="nucleotide sequence ID" value="NZ_CP042301.2"/>
</dbReference>
<evidence type="ECO:0000256" key="2">
    <source>
        <dbReference type="PIRSR" id="PIRSR605511-1"/>
    </source>
</evidence>
<dbReference type="KEGG" id="niy:FQ775_03360"/>
<dbReference type="InterPro" id="IPR011042">
    <property type="entry name" value="6-blade_b-propeller_TolB-like"/>
</dbReference>
<dbReference type="GO" id="GO:0004341">
    <property type="term" value="F:gluconolactonase activity"/>
    <property type="evidence" value="ECO:0007669"/>
    <property type="project" value="TreeGrafter"/>
</dbReference>
<protein>
    <submittedName>
        <fullName evidence="5">SMP-30/gluconolactonase/LRE family protein</fullName>
    </submittedName>
</protein>
<comment type="cofactor">
    <cofactor evidence="3">
        <name>Zn(2+)</name>
        <dbReference type="ChEBI" id="CHEBI:29105"/>
    </cofactor>
    <text evidence="3">Binds 1 divalent metal cation per subunit.</text>
</comment>
<feature type="binding site" evidence="3">
    <location>
        <position position="198"/>
    </location>
    <ligand>
        <name>a divalent metal cation</name>
        <dbReference type="ChEBI" id="CHEBI:60240"/>
    </ligand>
</feature>
<feature type="binding site" evidence="3">
    <location>
        <position position="147"/>
    </location>
    <ligand>
        <name>a divalent metal cation</name>
        <dbReference type="ChEBI" id="CHEBI:60240"/>
    </ligand>
</feature>
<dbReference type="InterPro" id="IPR005511">
    <property type="entry name" value="SMP-30"/>
</dbReference>
<proteinExistence type="inferred from homology"/>